<keyword evidence="1" id="KW-0547">Nucleotide-binding</keyword>
<dbReference type="InterPro" id="IPR014721">
    <property type="entry name" value="Ribsml_uS5_D2-typ_fold_subgr"/>
</dbReference>
<gene>
    <name evidence="4" type="ORF">ZIOFF_059268</name>
</gene>
<proteinExistence type="predicted"/>
<dbReference type="InterPro" id="IPR020568">
    <property type="entry name" value="Ribosomal_Su5_D2-typ_SF"/>
</dbReference>
<dbReference type="PANTHER" id="PTHR43527">
    <property type="entry name" value="4-DIPHOSPHOCYTIDYL-2-C-METHYL-D-ERYTHRITOL KINASE, CHLOROPLASTIC"/>
    <property type="match status" value="1"/>
</dbReference>
<comment type="caution">
    <text evidence="4">The sequence shown here is derived from an EMBL/GenBank/DDBJ whole genome shotgun (WGS) entry which is preliminary data.</text>
</comment>
<dbReference type="Gene3D" id="3.30.230.10">
    <property type="match status" value="1"/>
</dbReference>
<reference evidence="4 5" key="1">
    <citation type="submission" date="2020-08" db="EMBL/GenBank/DDBJ databases">
        <title>Plant Genome Project.</title>
        <authorList>
            <person name="Zhang R.-G."/>
        </authorList>
    </citation>
    <scope>NUCLEOTIDE SEQUENCE [LARGE SCALE GENOMIC DNA]</scope>
    <source>
        <tissue evidence="4">Rhizome</tissue>
    </source>
</reference>
<dbReference type="EMBL" id="JACMSC010000016">
    <property type="protein sequence ID" value="KAG6482635.1"/>
    <property type="molecule type" value="Genomic_DNA"/>
</dbReference>
<dbReference type="GO" id="GO:0009507">
    <property type="term" value="C:chloroplast"/>
    <property type="evidence" value="ECO:0007669"/>
    <property type="project" value="TreeGrafter"/>
</dbReference>
<protein>
    <recommendedName>
        <fullName evidence="6">GHMP kinase N-terminal domain-containing protein</fullName>
    </recommendedName>
</protein>
<evidence type="ECO:0000256" key="2">
    <source>
        <dbReference type="ARBA" id="ARBA00022777"/>
    </source>
</evidence>
<keyword evidence="5" id="KW-1185">Reference proteome</keyword>
<dbReference type="GO" id="GO:0050515">
    <property type="term" value="F:4-(cytidine 5'-diphospho)-2-C-methyl-D-erythritol kinase activity"/>
    <property type="evidence" value="ECO:0007669"/>
    <property type="project" value="TreeGrafter"/>
</dbReference>
<keyword evidence="2" id="KW-0808">Transferase</keyword>
<sequence>MIANGSSFFLLFPSSSSRDGKKSHTLFNKSPKPSQILCGINIGDFSQEYGGNANRALSLTLFSPCKIELTGAARKRQADSVPTSLFHVVSLGDTIEFSVLPDRTKDEVFNVSGVPIDEANLSQISKALDLYRRKTRSKTSFSVCIRRKVRGVGDASSSNAATALWAANELSWDPVSEDRLKHWSSEVGPQVPFYFSHGTAYCNAKGEVVEAITTPVPFQFPVLVIKPKEGCSIVDVYDVSRRLRMKKTTSFDPWRRLIKNVVQYGQQQDALINGLGKQTLGFEVLSSLKILRKFMQEANPERRLIAFVKESGSTVVGIGSLAHSSVTDEFKDAFFSEACFITREENEWYEDVNHQLLNTSSTNATWGGTDQHLYM</sequence>
<dbReference type="Proteomes" id="UP000734854">
    <property type="component" value="Unassembled WGS sequence"/>
</dbReference>
<dbReference type="PANTHER" id="PTHR43527:SF2">
    <property type="entry name" value="4-DIPHOSPHOCYTIDYL-2-C-METHYL-D-ERYTHRITOL KINASE, CHLOROPLASTIC"/>
    <property type="match status" value="1"/>
</dbReference>
<evidence type="ECO:0000313" key="5">
    <source>
        <dbReference type="Proteomes" id="UP000734854"/>
    </source>
</evidence>
<dbReference type="AlphaFoldDB" id="A0A8J5F989"/>
<name>A0A8J5F989_ZINOF</name>
<keyword evidence="2" id="KW-0418">Kinase</keyword>
<accession>A0A8J5F989</accession>
<dbReference type="GO" id="GO:0005524">
    <property type="term" value="F:ATP binding"/>
    <property type="evidence" value="ECO:0007669"/>
    <property type="project" value="UniProtKB-KW"/>
</dbReference>
<dbReference type="SUPFAM" id="SSF54211">
    <property type="entry name" value="Ribosomal protein S5 domain 2-like"/>
    <property type="match status" value="1"/>
</dbReference>
<evidence type="ECO:0000313" key="4">
    <source>
        <dbReference type="EMBL" id="KAG6482635.1"/>
    </source>
</evidence>
<evidence type="ECO:0000256" key="3">
    <source>
        <dbReference type="ARBA" id="ARBA00022840"/>
    </source>
</evidence>
<evidence type="ECO:0000256" key="1">
    <source>
        <dbReference type="ARBA" id="ARBA00022741"/>
    </source>
</evidence>
<keyword evidence="3" id="KW-0067">ATP-binding</keyword>
<organism evidence="4 5">
    <name type="scientific">Zingiber officinale</name>
    <name type="common">Ginger</name>
    <name type="synonym">Amomum zingiber</name>
    <dbReference type="NCBI Taxonomy" id="94328"/>
    <lineage>
        <taxon>Eukaryota</taxon>
        <taxon>Viridiplantae</taxon>
        <taxon>Streptophyta</taxon>
        <taxon>Embryophyta</taxon>
        <taxon>Tracheophyta</taxon>
        <taxon>Spermatophyta</taxon>
        <taxon>Magnoliopsida</taxon>
        <taxon>Liliopsida</taxon>
        <taxon>Zingiberales</taxon>
        <taxon>Zingiberaceae</taxon>
        <taxon>Zingiber</taxon>
    </lineage>
</organism>
<evidence type="ECO:0008006" key="6">
    <source>
        <dbReference type="Google" id="ProtNLM"/>
    </source>
</evidence>